<proteinExistence type="predicted"/>
<reference evidence="1" key="1">
    <citation type="journal article" date="2021" name="Environ. Microbiol.">
        <title>Gene family expansions and transcriptome signatures uncover fungal adaptations to wood decay.</title>
        <authorList>
            <person name="Hage H."/>
            <person name="Miyauchi S."/>
            <person name="Viragh M."/>
            <person name="Drula E."/>
            <person name="Min B."/>
            <person name="Chaduli D."/>
            <person name="Navarro D."/>
            <person name="Favel A."/>
            <person name="Norest M."/>
            <person name="Lesage-Meessen L."/>
            <person name="Balint B."/>
            <person name="Merenyi Z."/>
            <person name="de Eugenio L."/>
            <person name="Morin E."/>
            <person name="Martinez A.T."/>
            <person name="Baldrian P."/>
            <person name="Stursova M."/>
            <person name="Martinez M.J."/>
            <person name="Novotny C."/>
            <person name="Magnuson J.K."/>
            <person name="Spatafora J.W."/>
            <person name="Maurice S."/>
            <person name="Pangilinan J."/>
            <person name="Andreopoulos W."/>
            <person name="LaButti K."/>
            <person name="Hundley H."/>
            <person name="Na H."/>
            <person name="Kuo A."/>
            <person name="Barry K."/>
            <person name="Lipzen A."/>
            <person name="Henrissat B."/>
            <person name="Riley R."/>
            <person name="Ahrendt S."/>
            <person name="Nagy L.G."/>
            <person name="Grigoriev I.V."/>
            <person name="Martin F."/>
            <person name="Rosso M.N."/>
        </authorList>
    </citation>
    <scope>NUCLEOTIDE SEQUENCE</scope>
    <source>
        <strain evidence="1">CBS 384.51</strain>
    </source>
</reference>
<sequence>MATVLSTPTKLRTRKIGNHEVSAMGWGAMNLSVGYGPAPPDEERYKLLDDICERGVNFWDTADCYGDNEVVIGEWFKRTGKRDDVFLATKFGLFSTPDRFVNGTPEYVRQAVEKSLKRLGIETIDLLYYHRPDPTVPIEKTVTAMAEFVKEGKVRYLGLSECSADTLRRAHAVHPITAIEVEYSALVQDIEDPKIGLLQAANELGVTVVAYSPLGRGVLTGQIKGPEDFSSEDFRLMIGRLSKENFPNILKVVDALKRVGDRQGATTAQAALAWVLAQGDNIIPIPGSTKIKRVEENIGALKVKITEEEVCEVRELAANTTHGDRYPGYLMDVQFGDTPSV</sequence>
<organism evidence="1 2">
    <name type="scientific">Irpex rosettiformis</name>
    <dbReference type="NCBI Taxonomy" id="378272"/>
    <lineage>
        <taxon>Eukaryota</taxon>
        <taxon>Fungi</taxon>
        <taxon>Dikarya</taxon>
        <taxon>Basidiomycota</taxon>
        <taxon>Agaricomycotina</taxon>
        <taxon>Agaricomycetes</taxon>
        <taxon>Polyporales</taxon>
        <taxon>Irpicaceae</taxon>
        <taxon>Irpex</taxon>
    </lineage>
</organism>
<comment type="caution">
    <text evidence="1">The sequence shown here is derived from an EMBL/GenBank/DDBJ whole genome shotgun (WGS) entry which is preliminary data.</text>
</comment>
<accession>A0ACB8UE07</accession>
<evidence type="ECO:0000313" key="2">
    <source>
        <dbReference type="Proteomes" id="UP001055072"/>
    </source>
</evidence>
<dbReference type="EMBL" id="MU274903">
    <property type="protein sequence ID" value="KAI0092459.1"/>
    <property type="molecule type" value="Genomic_DNA"/>
</dbReference>
<protein>
    <submittedName>
        <fullName evidence="1">Aldo/keto reductase</fullName>
    </submittedName>
</protein>
<gene>
    <name evidence="1" type="ORF">BDY19DRAFT_983159</name>
</gene>
<dbReference type="Proteomes" id="UP001055072">
    <property type="component" value="Unassembled WGS sequence"/>
</dbReference>
<name>A0ACB8UE07_9APHY</name>
<keyword evidence="2" id="KW-1185">Reference proteome</keyword>
<evidence type="ECO:0000313" key="1">
    <source>
        <dbReference type="EMBL" id="KAI0092459.1"/>
    </source>
</evidence>